<proteinExistence type="predicted"/>
<comment type="caution">
    <text evidence="1">The sequence shown here is derived from an EMBL/GenBank/DDBJ whole genome shotgun (WGS) entry which is preliminary data.</text>
</comment>
<organism evidence="1 2">
    <name type="scientific">Patellaria atrata CBS 101060</name>
    <dbReference type="NCBI Taxonomy" id="1346257"/>
    <lineage>
        <taxon>Eukaryota</taxon>
        <taxon>Fungi</taxon>
        <taxon>Dikarya</taxon>
        <taxon>Ascomycota</taxon>
        <taxon>Pezizomycotina</taxon>
        <taxon>Dothideomycetes</taxon>
        <taxon>Dothideomycetes incertae sedis</taxon>
        <taxon>Patellariales</taxon>
        <taxon>Patellariaceae</taxon>
        <taxon>Patellaria</taxon>
    </lineage>
</organism>
<evidence type="ECO:0000313" key="1">
    <source>
        <dbReference type="EMBL" id="KAF2834585.1"/>
    </source>
</evidence>
<gene>
    <name evidence="1" type="ORF">M501DRAFT_523587</name>
</gene>
<dbReference type="EMBL" id="MU006117">
    <property type="protein sequence ID" value="KAF2834585.1"/>
    <property type="molecule type" value="Genomic_DNA"/>
</dbReference>
<reference evidence="1" key="1">
    <citation type="journal article" date="2020" name="Stud. Mycol.">
        <title>101 Dothideomycetes genomes: a test case for predicting lifestyles and emergence of pathogens.</title>
        <authorList>
            <person name="Haridas S."/>
            <person name="Albert R."/>
            <person name="Binder M."/>
            <person name="Bloem J."/>
            <person name="Labutti K."/>
            <person name="Salamov A."/>
            <person name="Andreopoulos B."/>
            <person name="Baker S."/>
            <person name="Barry K."/>
            <person name="Bills G."/>
            <person name="Bluhm B."/>
            <person name="Cannon C."/>
            <person name="Castanera R."/>
            <person name="Culley D."/>
            <person name="Daum C."/>
            <person name="Ezra D."/>
            <person name="Gonzalez J."/>
            <person name="Henrissat B."/>
            <person name="Kuo A."/>
            <person name="Liang C."/>
            <person name="Lipzen A."/>
            <person name="Lutzoni F."/>
            <person name="Magnuson J."/>
            <person name="Mondo S."/>
            <person name="Nolan M."/>
            <person name="Ohm R."/>
            <person name="Pangilinan J."/>
            <person name="Park H.-J."/>
            <person name="Ramirez L."/>
            <person name="Alfaro M."/>
            <person name="Sun H."/>
            <person name="Tritt A."/>
            <person name="Yoshinaga Y."/>
            <person name="Zwiers L.-H."/>
            <person name="Turgeon B."/>
            <person name="Goodwin S."/>
            <person name="Spatafora J."/>
            <person name="Crous P."/>
            <person name="Grigoriev I."/>
        </authorList>
    </citation>
    <scope>NUCLEOTIDE SEQUENCE</scope>
    <source>
        <strain evidence="1">CBS 101060</strain>
    </source>
</reference>
<keyword evidence="2" id="KW-1185">Reference proteome</keyword>
<protein>
    <submittedName>
        <fullName evidence="1">Uncharacterized protein</fullName>
    </submittedName>
</protein>
<name>A0A9P4VLX0_9PEZI</name>
<dbReference type="Proteomes" id="UP000799429">
    <property type="component" value="Unassembled WGS sequence"/>
</dbReference>
<evidence type="ECO:0000313" key="2">
    <source>
        <dbReference type="Proteomes" id="UP000799429"/>
    </source>
</evidence>
<sequence>MECRFPFILNLMLKSPRIPANGLERRAAYETGDDGFTFLRPASSCENVDVGSREEEVKRCRTEQAARSTIWFRWLDGWMAKATREAFLFAKEQLLCHEHMQDQDSTHERENKYFDFGPNIYSEKNVLQCKVPLLFRPVFKSAIQINIVEASNQGSLRPLRHITELLPRSNLAATFCDLNSSTFR</sequence>
<accession>A0A9P4VLX0</accession>
<dbReference type="AlphaFoldDB" id="A0A9P4VLX0"/>